<keyword evidence="2" id="KW-1185">Reference proteome</keyword>
<evidence type="ECO:0000313" key="2">
    <source>
        <dbReference type="Proteomes" id="UP000324536"/>
    </source>
</evidence>
<dbReference type="KEGG" id="acek:FLP30_03715"/>
<protein>
    <submittedName>
        <fullName evidence="1">Uncharacterized protein</fullName>
    </submittedName>
</protein>
<reference evidence="1 2" key="1">
    <citation type="submission" date="2019-09" db="EMBL/GenBank/DDBJ databases">
        <title>Genome sequencing of strain KACC 21233.</title>
        <authorList>
            <person name="Heo J."/>
            <person name="Kim S.-J."/>
            <person name="Kim J.-S."/>
            <person name="Hong S.-B."/>
            <person name="Kwon S.-W."/>
        </authorList>
    </citation>
    <scope>NUCLEOTIDE SEQUENCE [LARGE SCALE GENOMIC DNA]</scope>
    <source>
        <strain evidence="1 2">KACC 21233</strain>
    </source>
</reference>
<dbReference type="Proteomes" id="UP000324536">
    <property type="component" value="Chromosome"/>
</dbReference>
<name>A0A5C1YLZ9_9PROT</name>
<evidence type="ECO:0000313" key="1">
    <source>
        <dbReference type="EMBL" id="QEO16961.1"/>
    </source>
</evidence>
<accession>A0A5C1YLZ9</accession>
<dbReference type="OrthoDB" id="9892436at2"/>
<organism evidence="1 2">
    <name type="scientific">Acetobacter vaccinii</name>
    <dbReference type="NCBI Taxonomy" id="2592655"/>
    <lineage>
        <taxon>Bacteria</taxon>
        <taxon>Pseudomonadati</taxon>
        <taxon>Pseudomonadota</taxon>
        <taxon>Alphaproteobacteria</taxon>
        <taxon>Acetobacterales</taxon>
        <taxon>Acetobacteraceae</taxon>
        <taxon>Acetobacter</taxon>
    </lineage>
</organism>
<sequence>MPALCLGAEPYAQNCIRRKACGLEFLPACPRTPPDMHETCFCPLDFRVATYFLALPAMDASKCLVRQTGFRYDWPATADTLQGCSSIG</sequence>
<dbReference type="AlphaFoldDB" id="A0A5C1YLZ9"/>
<gene>
    <name evidence="1" type="ORF">FLP30_03715</name>
</gene>
<dbReference type="EMBL" id="CP043506">
    <property type="protein sequence ID" value="QEO16961.1"/>
    <property type="molecule type" value="Genomic_DNA"/>
</dbReference>
<proteinExistence type="predicted"/>